<dbReference type="Proteomes" id="UP000005877">
    <property type="component" value="Plasmid pH6Ac"/>
</dbReference>
<dbReference type="KEGG" id="mhi:Mhar_2397"/>
<keyword evidence="2" id="KW-1185">Reference proteome</keyword>
<dbReference type="AlphaFoldDB" id="G7WRK6"/>
<geneLocation type="plasmid" evidence="1 2">
    <name>pH6Ac</name>
</geneLocation>
<accession>G7WRK6</accession>
<sequence length="37" mass="4453">MTLLHLNMPDSHITTFEKGFVFRYKMYVKIGFTDSKR</sequence>
<organism evidence="1 2">
    <name type="scientific">Methanothrix harundinacea (strain 6Ac)</name>
    <name type="common">Methanosaeta harundinacea</name>
    <dbReference type="NCBI Taxonomy" id="1110509"/>
    <lineage>
        <taxon>Archaea</taxon>
        <taxon>Methanobacteriati</taxon>
        <taxon>Methanobacteriota</taxon>
        <taxon>Stenosarchaea group</taxon>
        <taxon>Methanomicrobia</taxon>
        <taxon>Methanotrichales</taxon>
        <taxon>Methanotrichaceae</taxon>
        <taxon>Methanothrix</taxon>
    </lineage>
</organism>
<evidence type="ECO:0000313" key="2">
    <source>
        <dbReference type="Proteomes" id="UP000005877"/>
    </source>
</evidence>
<dbReference type="EMBL" id="CP003118">
    <property type="protein sequence ID" value="AET65747.1"/>
    <property type="molecule type" value="Genomic_DNA"/>
</dbReference>
<evidence type="ECO:0000313" key="1">
    <source>
        <dbReference type="EMBL" id="AET65747.1"/>
    </source>
</evidence>
<dbReference type="HOGENOM" id="CLU_3338410_0_0_2"/>
<name>G7WRK6_METH6</name>
<protein>
    <submittedName>
        <fullName evidence="1">Uncharacterized protein</fullName>
    </submittedName>
</protein>
<gene>
    <name evidence="1" type="ordered locus">Mhar_2397</name>
</gene>
<keyword evidence="1" id="KW-0614">Plasmid</keyword>
<proteinExistence type="predicted"/>
<reference evidence="1 2" key="1">
    <citation type="journal article" date="2012" name="PLoS ONE">
        <title>The genome characteristics and predicted function of methyl-group oxidation pathway in the obligate aceticlastic methanogens, Methanosaeta spp.</title>
        <authorList>
            <person name="Zhu J."/>
            <person name="Zheng H."/>
            <person name="Ai G."/>
            <person name="Zhang G."/>
            <person name="Liu D."/>
            <person name="Liu X."/>
            <person name="Dong X."/>
        </authorList>
    </citation>
    <scope>NUCLEOTIDE SEQUENCE [LARGE SCALE GENOMIC DNA]</scope>
    <source>
        <strain evidence="2">6Ac</strain>
        <plasmid evidence="2">Plasmid pH6Ac</plasmid>
    </source>
</reference>